<dbReference type="EC" id="2.3.1.129" evidence="9"/>
<dbReference type="PANTHER" id="PTHR43480:SF1">
    <property type="entry name" value="ACYL-[ACYL-CARRIER-PROTEIN]--UDP-N-ACETYLGLUCOSAMINE O-ACYLTRANSFERASE, MITOCHONDRIAL-RELATED"/>
    <property type="match status" value="1"/>
</dbReference>
<dbReference type="InterPro" id="IPR018357">
    <property type="entry name" value="Hexapep_transf_CS"/>
</dbReference>
<evidence type="ECO:0000256" key="6">
    <source>
        <dbReference type="ARBA" id="ARBA00023098"/>
    </source>
</evidence>
<dbReference type="GO" id="GO:0009245">
    <property type="term" value="P:lipid A biosynthetic process"/>
    <property type="evidence" value="ECO:0007669"/>
    <property type="project" value="UniProtKB-KW"/>
</dbReference>
<dbReference type="InterPro" id="IPR029098">
    <property type="entry name" value="Acetyltransf_C"/>
</dbReference>
<keyword evidence="7 9" id="KW-0012">Acyltransferase</keyword>
<evidence type="ECO:0000256" key="1">
    <source>
        <dbReference type="ARBA" id="ARBA00022490"/>
    </source>
</evidence>
<dbReference type="HOGENOM" id="CLU_061249_0_0_0"/>
<dbReference type="GO" id="GO:0008780">
    <property type="term" value="F:acyl-[acyl-carrier-protein]-UDP-N-acetylglucosamine O-acyltransferase activity"/>
    <property type="evidence" value="ECO:0007669"/>
    <property type="project" value="UniProtKB-EC"/>
</dbReference>
<evidence type="ECO:0000256" key="4">
    <source>
        <dbReference type="ARBA" id="ARBA00022679"/>
    </source>
</evidence>
<dbReference type="Proteomes" id="UP000005096">
    <property type="component" value="Chromosome"/>
</dbReference>
<evidence type="ECO:0000259" key="8">
    <source>
        <dbReference type="Pfam" id="PF13720"/>
    </source>
</evidence>
<dbReference type="Gene3D" id="2.160.10.10">
    <property type="entry name" value="Hexapeptide repeat proteins"/>
    <property type="match status" value="1"/>
</dbReference>
<evidence type="ECO:0000256" key="5">
    <source>
        <dbReference type="ARBA" id="ARBA00022737"/>
    </source>
</evidence>
<evidence type="ECO:0000256" key="7">
    <source>
        <dbReference type="ARBA" id="ARBA00023315"/>
    </source>
</evidence>
<proteinExistence type="predicted"/>
<name>E3CW69_9BACT</name>
<dbReference type="Pfam" id="PF13720">
    <property type="entry name" value="Acetyltransf_11"/>
    <property type="match status" value="1"/>
</dbReference>
<evidence type="ECO:0000256" key="2">
    <source>
        <dbReference type="ARBA" id="ARBA00022516"/>
    </source>
</evidence>
<dbReference type="InterPro" id="IPR010137">
    <property type="entry name" value="Lipid_A_LpxA"/>
</dbReference>
<feature type="domain" description="UDP N-acetylglucosamine O-acyltransferase C-terminal" evidence="8">
    <location>
        <begin position="176"/>
        <end position="256"/>
    </location>
</feature>
<dbReference type="RefSeq" id="WP_006300496.1">
    <property type="nucleotide sequence ID" value="NZ_CM001022.1"/>
</dbReference>
<accession>E3CW69</accession>
<sequence>MTTRIHPTALVDPKAELGEGVCIGPYCVVDAKVRLGAGTVLESFVRVADYVEVGENCRLFDHVVLGRPPQDFGFREEETWVRIGNGVTCRENVTIHRASGEGHETRVGEGCYLMEGCHLGHNVVLGDHCVLANKVGLAGYAQVGDRVTFGGMAGVHQFVHIGRSCMVGGLSKIVKDVPPFCMVDGRPGRIFGLNRVGLRRQGFDGAARKRIGELYETLRTGSLPLRAAVEALVSRNPQDPYAQELLVFSRICARGWTPWAERRHGGVRAPEGEAE</sequence>
<dbReference type="NCBIfam" id="NF003657">
    <property type="entry name" value="PRK05289.1"/>
    <property type="match status" value="1"/>
</dbReference>
<dbReference type="EMBL" id="CM001022">
    <property type="protein sequence ID" value="EFQ23321.1"/>
    <property type="molecule type" value="Genomic_DNA"/>
</dbReference>
<dbReference type="AlphaFoldDB" id="E3CW69"/>
<dbReference type="PANTHER" id="PTHR43480">
    <property type="entry name" value="ACYL-[ACYL-CARRIER-PROTEIN]--UDP-N-ACETYLGLUCOSAMINE O-ACYLTRANSFERASE"/>
    <property type="match status" value="1"/>
</dbReference>
<evidence type="ECO:0000313" key="9">
    <source>
        <dbReference type="EMBL" id="EFQ23321.1"/>
    </source>
</evidence>
<dbReference type="InterPro" id="IPR011004">
    <property type="entry name" value="Trimer_LpxA-like_sf"/>
</dbReference>
<dbReference type="PIRSF" id="PIRSF000456">
    <property type="entry name" value="UDP-GlcNAc_acltr"/>
    <property type="match status" value="1"/>
</dbReference>
<dbReference type="eggNOG" id="COG1043">
    <property type="taxonomic scope" value="Bacteria"/>
</dbReference>
<dbReference type="CDD" id="cd03351">
    <property type="entry name" value="LbH_UDP-GlcNAc_AT"/>
    <property type="match status" value="1"/>
</dbReference>
<gene>
    <name evidence="9" type="ORF">Apau_0893</name>
</gene>
<dbReference type="SUPFAM" id="SSF51161">
    <property type="entry name" value="Trimeric LpxA-like enzymes"/>
    <property type="match status" value="1"/>
</dbReference>
<protein>
    <submittedName>
        <fullName evidence="9">Acyl-(Acyl-carrier-protein)--UDP-N-acetylglucosa mineO-acyltransferase</fullName>
        <ecNumber evidence="9">2.3.1.129</ecNumber>
    </submittedName>
</protein>
<dbReference type="Pfam" id="PF00132">
    <property type="entry name" value="Hexapep"/>
    <property type="match status" value="1"/>
</dbReference>
<dbReference type="InterPro" id="IPR037157">
    <property type="entry name" value="Acetyltransf_C_sf"/>
</dbReference>
<keyword evidence="4 9" id="KW-0808">Transferase</keyword>
<evidence type="ECO:0000313" key="10">
    <source>
        <dbReference type="Proteomes" id="UP000005096"/>
    </source>
</evidence>
<evidence type="ECO:0000256" key="3">
    <source>
        <dbReference type="ARBA" id="ARBA00022556"/>
    </source>
</evidence>
<keyword evidence="2" id="KW-0444">Lipid biosynthesis</keyword>
<dbReference type="GO" id="GO:0016020">
    <property type="term" value="C:membrane"/>
    <property type="evidence" value="ECO:0007669"/>
    <property type="project" value="GOC"/>
</dbReference>
<dbReference type="PaxDb" id="584708-Apau_0893"/>
<reference evidence="9 10" key="1">
    <citation type="journal article" date="2010" name="Stand. Genomic Sci.">
        <title>Non-contiguous finished genome sequence of Aminomonas paucivorans type strain (GLU-3).</title>
        <authorList>
            <person name="Pitluck S."/>
            <person name="Yasawong M."/>
            <person name="Held B."/>
            <person name="Lapidus A."/>
            <person name="Nolan M."/>
            <person name="Copeland A."/>
            <person name="Lucas S."/>
            <person name="Del Rio T.G."/>
            <person name="Tice H."/>
            <person name="Cheng J.F."/>
            <person name="Chertkov O."/>
            <person name="Goodwin L."/>
            <person name="Tapia R."/>
            <person name="Han C."/>
            <person name="Liolios K."/>
            <person name="Ivanova N."/>
            <person name="Mavromatis K."/>
            <person name="Ovchinnikova G."/>
            <person name="Pati A."/>
            <person name="Chen A."/>
            <person name="Palaniappan K."/>
            <person name="Land M."/>
            <person name="Hauser L."/>
            <person name="Chang Y.J."/>
            <person name="Jeffries C.D."/>
            <person name="Pukall R."/>
            <person name="Spring S."/>
            <person name="Rohde M."/>
            <person name="Sikorski J."/>
            <person name="Goker M."/>
            <person name="Woyke T."/>
            <person name="Bristow J."/>
            <person name="Eisen J.A."/>
            <person name="Markowitz V."/>
            <person name="Hugenholtz P."/>
            <person name="Kyrpides N.C."/>
            <person name="Klenk H.P."/>
        </authorList>
    </citation>
    <scope>NUCLEOTIDE SEQUENCE [LARGE SCALE GENOMIC DNA]</scope>
    <source>
        <strain evidence="9 10">DSM 12260</strain>
    </source>
</reference>
<keyword evidence="5" id="KW-0677">Repeat</keyword>
<dbReference type="Gene3D" id="1.20.1180.10">
    <property type="entry name" value="Udp N-acetylglucosamine O-acyltransferase, C-terminal domain"/>
    <property type="match status" value="1"/>
</dbReference>
<keyword evidence="1" id="KW-0963">Cytoplasm</keyword>
<dbReference type="STRING" id="584708.Apau_0893"/>
<dbReference type="InterPro" id="IPR001451">
    <property type="entry name" value="Hexapep"/>
</dbReference>
<keyword evidence="6" id="KW-0443">Lipid metabolism</keyword>
<keyword evidence="10" id="KW-1185">Reference proteome</keyword>
<dbReference type="NCBIfam" id="TIGR01852">
    <property type="entry name" value="lipid_A_lpxA"/>
    <property type="match status" value="1"/>
</dbReference>
<keyword evidence="3" id="KW-0441">Lipid A biosynthesis</keyword>
<dbReference type="OrthoDB" id="9782926at2"/>
<organism evidence="9 10">
    <name type="scientific">Aminomonas paucivorans DSM 12260</name>
    <dbReference type="NCBI Taxonomy" id="584708"/>
    <lineage>
        <taxon>Bacteria</taxon>
        <taxon>Thermotogati</taxon>
        <taxon>Synergistota</taxon>
        <taxon>Synergistia</taxon>
        <taxon>Synergistales</taxon>
        <taxon>Synergistaceae</taxon>
        <taxon>Aminomonas</taxon>
    </lineage>
</organism>
<dbReference type="PROSITE" id="PS00101">
    <property type="entry name" value="HEXAPEP_TRANSFERASES"/>
    <property type="match status" value="1"/>
</dbReference>